<dbReference type="Pfam" id="PF13041">
    <property type="entry name" value="PPR_2"/>
    <property type="match status" value="2"/>
</dbReference>
<dbReference type="SUPFAM" id="SSF48452">
    <property type="entry name" value="TPR-like"/>
    <property type="match status" value="1"/>
</dbReference>
<comment type="caution">
    <text evidence="3">The sequence shown here is derived from an EMBL/GenBank/DDBJ whole genome shotgun (WGS) entry which is preliminary data.</text>
</comment>
<name>A0AAN8W9W1_9MAGN</name>
<dbReference type="Proteomes" id="UP001370490">
    <property type="component" value="Unassembled WGS sequence"/>
</dbReference>
<dbReference type="NCBIfam" id="TIGR00756">
    <property type="entry name" value="PPR"/>
    <property type="match status" value="5"/>
</dbReference>
<evidence type="ECO:0000313" key="4">
    <source>
        <dbReference type="Proteomes" id="UP001370490"/>
    </source>
</evidence>
<feature type="repeat" description="PPR" evidence="2">
    <location>
        <begin position="339"/>
        <end position="373"/>
    </location>
</feature>
<keyword evidence="4" id="KW-1185">Reference proteome</keyword>
<sequence length="628" mass="69079">MHHPRSTVFIKGFMSSCAGTRARVAQSSCSLAEAIKGMVSKGLNEQALDLFQKEIHPSFVFHPNGMELASLLPSVIKACSGSSSIYYFGLQLHCLVLKSGFNSDPVVSNSLISMYAKFSDPPSARKLFDTMPCRDPISWNALLNCYLQNGCCAEALRVFKDMYANTSTFPKPQLIASLLSLSSKFGHLGLGKQIHAVLIADDRFERSVFITTALMDSYIRSHDLQAAFYIFNNQMVDKNVVSWTAIISGCASAQNSEMALHLFRAMQAEGIKPNRVTLLAILPVCTAEFAKEIHGYAFRHGFESESCFSSSLVHSYCKTGDVVAYHFAKIIFQRARDKDVIMWSSMIGSYSSRGDVAEALKLYGLMQLEGIRPNSITLLAMISSCTGSSSLSHGQGIHGYILKSGFSTDVFIGNSLIDMYGKCGFPLAAHRVFQEMPIRDCVSWCALINTYGLQGLGKEALRVYRGMLHDQGLEPDGITFLAVLSACNRAGLVEEGKTLFDEATTTHRIPLDTEHYSCYIDLLGRAGKLEDACEFVSSMPQRPNGTIWSSLVSACKLYGRLELAEKLAHRLIKLEPGSAANYALLSLVYAQSNNWHGVEEVRRKMSQGGIKKTYGFSQICSLNTSLCT</sequence>
<dbReference type="Pfam" id="PF20431">
    <property type="entry name" value="E_motif"/>
    <property type="match status" value="1"/>
</dbReference>
<dbReference type="InterPro" id="IPR002885">
    <property type="entry name" value="PPR_rpt"/>
</dbReference>
<dbReference type="FunFam" id="1.25.40.10:FF:000381">
    <property type="entry name" value="Pentatricopeptide repeat-containing protein"/>
    <property type="match status" value="1"/>
</dbReference>
<feature type="repeat" description="PPR" evidence="2">
    <location>
        <begin position="239"/>
        <end position="273"/>
    </location>
</feature>
<reference evidence="3 4" key="1">
    <citation type="submission" date="2023-12" db="EMBL/GenBank/DDBJ databases">
        <title>A high-quality genome assembly for Dillenia turbinata (Dilleniales).</title>
        <authorList>
            <person name="Chanderbali A."/>
        </authorList>
    </citation>
    <scope>NUCLEOTIDE SEQUENCE [LARGE SCALE GENOMIC DNA]</scope>
    <source>
        <strain evidence="3">LSX21</strain>
        <tissue evidence="3">Leaf</tissue>
    </source>
</reference>
<evidence type="ECO:0000313" key="3">
    <source>
        <dbReference type="EMBL" id="KAK6944631.1"/>
    </source>
</evidence>
<dbReference type="PROSITE" id="PS51375">
    <property type="entry name" value="PPR"/>
    <property type="match status" value="4"/>
</dbReference>
<dbReference type="InterPro" id="IPR046960">
    <property type="entry name" value="PPR_At4g14850-like_plant"/>
</dbReference>
<organism evidence="3 4">
    <name type="scientific">Dillenia turbinata</name>
    <dbReference type="NCBI Taxonomy" id="194707"/>
    <lineage>
        <taxon>Eukaryota</taxon>
        <taxon>Viridiplantae</taxon>
        <taxon>Streptophyta</taxon>
        <taxon>Embryophyta</taxon>
        <taxon>Tracheophyta</taxon>
        <taxon>Spermatophyta</taxon>
        <taxon>Magnoliopsida</taxon>
        <taxon>eudicotyledons</taxon>
        <taxon>Gunneridae</taxon>
        <taxon>Pentapetalae</taxon>
        <taxon>Dilleniales</taxon>
        <taxon>Dilleniaceae</taxon>
        <taxon>Dillenia</taxon>
    </lineage>
</organism>
<dbReference type="GO" id="GO:0009451">
    <property type="term" value="P:RNA modification"/>
    <property type="evidence" value="ECO:0007669"/>
    <property type="project" value="InterPro"/>
</dbReference>
<keyword evidence="1" id="KW-0677">Repeat</keyword>
<dbReference type="PANTHER" id="PTHR24015:SF1880">
    <property type="entry name" value="PPR CONTAINING PLANT-LIKE PROTEIN"/>
    <property type="match status" value="1"/>
</dbReference>
<feature type="repeat" description="PPR" evidence="2">
    <location>
        <begin position="440"/>
        <end position="475"/>
    </location>
</feature>
<dbReference type="FunFam" id="1.25.40.10:FF:000090">
    <property type="entry name" value="Pentatricopeptide repeat-containing protein, chloroplastic"/>
    <property type="match status" value="1"/>
</dbReference>
<protein>
    <submittedName>
        <fullName evidence="3">Pentatricopeptide repeat</fullName>
    </submittedName>
</protein>
<dbReference type="EMBL" id="JBAMMX010000003">
    <property type="protein sequence ID" value="KAK6944631.1"/>
    <property type="molecule type" value="Genomic_DNA"/>
</dbReference>
<feature type="repeat" description="PPR" evidence="2">
    <location>
        <begin position="135"/>
        <end position="165"/>
    </location>
</feature>
<dbReference type="Gene3D" id="1.25.40.10">
    <property type="entry name" value="Tetratricopeptide repeat domain"/>
    <property type="match status" value="5"/>
</dbReference>
<dbReference type="AlphaFoldDB" id="A0AAN8W9W1"/>
<dbReference type="PANTHER" id="PTHR24015">
    <property type="entry name" value="OS07G0578800 PROTEIN-RELATED"/>
    <property type="match status" value="1"/>
</dbReference>
<dbReference type="GO" id="GO:0003723">
    <property type="term" value="F:RNA binding"/>
    <property type="evidence" value="ECO:0007669"/>
    <property type="project" value="InterPro"/>
</dbReference>
<evidence type="ECO:0000256" key="2">
    <source>
        <dbReference type="PROSITE-ProRule" id="PRU00708"/>
    </source>
</evidence>
<proteinExistence type="predicted"/>
<accession>A0AAN8W9W1</accession>
<evidence type="ECO:0000256" key="1">
    <source>
        <dbReference type="ARBA" id="ARBA00022737"/>
    </source>
</evidence>
<dbReference type="InterPro" id="IPR046848">
    <property type="entry name" value="E_motif"/>
</dbReference>
<gene>
    <name evidence="3" type="ORF">RJ641_025733</name>
</gene>
<dbReference type="Pfam" id="PF01535">
    <property type="entry name" value="PPR"/>
    <property type="match status" value="6"/>
</dbReference>
<dbReference type="InterPro" id="IPR011990">
    <property type="entry name" value="TPR-like_helical_dom_sf"/>
</dbReference>